<name>F0ZBZ4_DICPU</name>
<dbReference type="Proteomes" id="UP000001064">
    <property type="component" value="Unassembled WGS sequence"/>
</dbReference>
<dbReference type="OMA" id="INTECEN"/>
<evidence type="ECO:0008006" key="4">
    <source>
        <dbReference type="Google" id="ProtNLM"/>
    </source>
</evidence>
<sequence length="602" mass="70401">MSSNNDVEMLDEDSTTKTTTTTTTTTTNNGSMFFDEDEDGDYVEHEIPVYLSQGLANNLYLFQYPLRQPWRPYDMTKLEELRIKPKQQKVEIDLSIDPETENYNSDSMVKTTKYTLSSTTVSHRTNYAIGLMKNGELHLTPLQSIIQLRPQFKFFDDKWQEEKLRKKQDSKEEDEENEEEPEKPPPIQFKKPGAKMAAQQPNLIKQMEDSEQWIKVDLVDDEFNQDLINHFEKLQCDDTINSIDYDLNEGQYFDLLCPVQNDDQVWQPKKSYIQETESLESIHKLKLAGQIKGIMTNGHVVPFSKIVQLLSPNVKRGVMEVDIIEELEKVAVLVRGRWVVKSFFVAKDQDLEYGRDYLLLEFYDHEDGIDKKEFCDKTKISFEDGRELLSKIADLNNVTRRWYLKKQPDEDFLYRNARILENSERYFEDHREEILNRVKEMASPNRNSIFGFTKIPANYREGKTVEHQLLFLLYNIFKKSGVASIEFIKQSIAHQREAKSDNNLLGQVNDKMVDDQLKKMATIVRYNYVLKSVGNIKIDKYRDIILEAFNKKVGLQRDDIIEFLKEKMENNYVDIPANTFSSIMNELATINGKTWIFKGGKN</sequence>
<dbReference type="Pfam" id="PF04801">
    <property type="entry name" value="RPC5"/>
    <property type="match status" value="1"/>
</dbReference>
<accession>F0ZBZ4</accession>
<dbReference type="KEGG" id="dpp:DICPUDRAFT_148777"/>
<reference evidence="3" key="1">
    <citation type="journal article" date="2011" name="Genome Biol.">
        <title>Comparative genomics of the social amoebae Dictyostelium discoideum and Dictyostelium purpureum.</title>
        <authorList>
            <consortium name="US DOE Joint Genome Institute (JGI-PGF)"/>
            <person name="Sucgang R."/>
            <person name="Kuo A."/>
            <person name="Tian X."/>
            <person name="Salerno W."/>
            <person name="Parikh A."/>
            <person name="Feasley C.L."/>
            <person name="Dalin E."/>
            <person name="Tu H."/>
            <person name="Huang E."/>
            <person name="Barry K."/>
            <person name="Lindquist E."/>
            <person name="Shapiro H."/>
            <person name="Bruce D."/>
            <person name="Schmutz J."/>
            <person name="Salamov A."/>
            <person name="Fey P."/>
            <person name="Gaudet P."/>
            <person name="Anjard C."/>
            <person name="Babu M.M."/>
            <person name="Basu S."/>
            <person name="Bushmanova Y."/>
            <person name="van der Wel H."/>
            <person name="Katoh-Kurasawa M."/>
            <person name="Dinh C."/>
            <person name="Coutinho P.M."/>
            <person name="Saito T."/>
            <person name="Elias M."/>
            <person name="Schaap P."/>
            <person name="Kay R.R."/>
            <person name="Henrissat B."/>
            <person name="Eichinger L."/>
            <person name="Rivero F."/>
            <person name="Putnam N.H."/>
            <person name="West C.M."/>
            <person name="Loomis W.F."/>
            <person name="Chisholm R.L."/>
            <person name="Shaulsky G."/>
            <person name="Strassmann J.E."/>
            <person name="Queller D.C."/>
            <person name="Kuspa A."/>
            <person name="Grigoriev I.V."/>
        </authorList>
    </citation>
    <scope>NUCLEOTIDE SEQUENCE [LARGE SCALE GENOMIC DNA]</scope>
    <source>
        <strain evidence="3">QSDP1</strain>
    </source>
</reference>
<dbReference type="STRING" id="5786.F0ZBZ4"/>
<feature type="region of interest" description="Disordered" evidence="1">
    <location>
        <begin position="1"/>
        <end position="33"/>
    </location>
</feature>
<organism evidence="2 3">
    <name type="scientific">Dictyostelium purpureum</name>
    <name type="common">Slime mold</name>
    <dbReference type="NCBI Taxonomy" id="5786"/>
    <lineage>
        <taxon>Eukaryota</taxon>
        <taxon>Amoebozoa</taxon>
        <taxon>Evosea</taxon>
        <taxon>Eumycetozoa</taxon>
        <taxon>Dictyostelia</taxon>
        <taxon>Dictyosteliales</taxon>
        <taxon>Dictyosteliaceae</taxon>
        <taxon>Dictyostelium</taxon>
    </lineage>
</organism>
<protein>
    <recommendedName>
        <fullName evidence="4">RNA polymerase III subunit</fullName>
    </recommendedName>
</protein>
<dbReference type="GO" id="GO:0006351">
    <property type="term" value="P:DNA-templated transcription"/>
    <property type="evidence" value="ECO:0007669"/>
    <property type="project" value="InterPro"/>
</dbReference>
<dbReference type="RefSeq" id="XP_003284943.1">
    <property type="nucleotide sequence ID" value="XM_003284895.1"/>
</dbReference>
<proteinExistence type="predicted"/>
<dbReference type="VEuPathDB" id="AmoebaDB:DICPUDRAFT_148777"/>
<dbReference type="OrthoDB" id="340681at2759"/>
<dbReference type="PANTHER" id="PTHR12069">
    <property type="entry name" value="DNA-DIRECTED RNA POLYMERASES III 80 KDA POLYPEPTIDE RNA POLYMERASE III SUBUNIT 5"/>
    <property type="match status" value="1"/>
</dbReference>
<keyword evidence="3" id="KW-1185">Reference proteome</keyword>
<dbReference type="GO" id="GO:0005666">
    <property type="term" value="C:RNA polymerase III complex"/>
    <property type="evidence" value="ECO:0000318"/>
    <property type="project" value="GO_Central"/>
</dbReference>
<feature type="compositionally biased region" description="Acidic residues" evidence="1">
    <location>
        <begin position="171"/>
        <end position="181"/>
    </location>
</feature>
<gene>
    <name evidence="2" type="ORF">DICPUDRAFT_148777</name>
</gene>
<dbReference type="GeneID" id="10507125"/>
<dbReference type="AlphaFoldDB" id="F0ZBZ4"/>
<dbReference type="EMBL" id="GL870974">
    <property type="protein sequence ID" value="EGC38572.1"/>
    <property type="molecule type" value="Genomic_DNA"/>
</dbReference>
<dbReference type="eggNOG" id="KOG2354">
    <property type="taxonomic scope" value="Eukaryota"/>
</dbReference>
<evidence type="ECO:0000313" key="3">
    <source>
        <dbReference type="Proteomes" id="UP000001064"/>
    </source>
</evidence>
<feature type="compositionally biased region" description="Low complexity" evidence="1">
    <location>
        <begin position="16"/>
        <end position="27"/>
    </location>
</feature>
<dbReference type="InterPro" id="IPR006886">
    <property type="entry name" value="RNA_pol_III_Rpc5"/>
</dbReference>
<evidence type="ECO:0000313" key="2">
    <source>
        <dbReference type="EMBL" id="EGC38572.1"/>
    </source>
</evidence>
<dbReference type="FunCoup" id="F0ZBZ4">
    <property type="interactions" value="328"/>
</dbReference>
<dbReference type="PANTHER" id="PTHR12069:SF0">
    <property type="entry name" value="DNA-DIRECTED RNA POLYMERASE III SUBUNIT RPC5"/>
    <property type="match status" value="1"/>
</dbReference>
<dbReference type="InParanoid" id="F0ZBZ4"/>
<feature type="region of interest" description="Disordered" evidence="1">
    <location>
        <begin position="165"/>
        <end position="196"/>
    </location>
</feature>
<evidence type="ECO:0000256" key="1">
    <source>
        <dbReference type="SAM" id="MobiDB-lite"/>
    </source>
</evidence>